<accession>A0ABM8R2D4</accession>
<keyword evidence="5" id="KW-0521">NADP</keyword>
<dbReference type="GO" id="GO:0008677">
    <property type="term" value="F:2-dehydropantoate 2-reductase activity"/>
    <property type="evidence" value="ECO:0007669"/>
    <property type="project" value="UniProtKB-EC"/>
</dbReference>
<dbReference type="InterPro" id="IPR013752">
    <property type="entry name" value="KPA_reductase"/>
</dbReference>
<evidence type="ECO:0000256" key="2">
    <source>
        <dbReference type="ARBA" id="ARBA00007870"/>
    </source>
</evidence>
<dbReference type="InterPro" id="IPR003710">
    <property type="entry name" value="ApbA"/>
</dbReference>
<comment type="catalytic activity">
    <reaction evidence="8">
        <text>(R)-pantoate + NADP(+) = 2-dehydropantoate + NADPH + H(+)</text>
        <dbReference type="Rhea" id="RHEA:16233"/>
        <dbReference type="ChEBI" id="CHEBI:11561"/>
        <dbReference type="ChEBI" id="CHEBI:15378"/>
        <dbReference type="ChEBI" id="CHEBI:15980"/>
        <dbReference type="ChEBI" id="CHEBI:57783"/>
        <dbReference type="ChEBI" id="CHEBI:58349"/>
        <dbReference type="EC" id="1.1.1.169"/>
    </reaction>
</comment>
<organism evidence="13 14">
    <name type="scientific">Nitrospira defluvii</name>
    <dbReference type="NCBI Taxonomy" id="330214"/>
    <lineage>
        <taxon>Bacteria</taxon>
        <taxon>Pseudomonadati</taxon>
        <taxon>Nitrospirota</taxon>
        <taxon>Nitrospiria</taxon>
        <taxon>Nitrospirales</taxon>
        <taxon>Nitrospiraceae</taxon>
        <taxon>Nitrospira</taxon>
    </lineage>
</organism>
<evidence type="ECO:0000256" key="6">
    <source>
        <dbReference type="ARBA" id="ARBA00023002"/>
    </source>
</evidence>
<gene>
    <name evidence="13" type="ORF">NSPZN2_100267</name>
</gene>
<protein>
    <recommendedName>
        <fullName evidence="4">2-dehydropantoate 2-reductase</fullName>
        <ecNumber evidence="3">1.1.1.169</ecNumber>
    </recommendedName>
    <alternativeName>
        <fullName evidence="7">Ketopantoate reductase</fullName>
    </alternativeName>
</protein>
<dbReference type="Pfam" id="PF00174">
    <property type="entry name" value="Oxidored_molyb"/>
    <property type="match status" value="1"/>
</dbReference>
<evidence type="ECO:0000259" key="11">
    <source>
        <dbReference type="Pfam" id="PF02558"/>
    </source>
</evidence>
<feature type="domain" description="Ketopantoate reductase C-terminal" evidence="12">
    <location>
        <begin position="177"/>
        <end position="299"/>
    </location>
</feature>
<feature type="region of interest" description="Disordered" evidence="9">
    <location>
        <begin position="436"/>
        <end position="455"/>
    </location>
</feature>
<comment type="pathway">
    <text evidence="1">Cofactor biosynthesis; (R)-pantothenate biosynthesis; (R)-pantoate from 3-methyl-2-oxobutanoate: step 2/2.</text>
</comment>
<evidence type="ECO:0000256" key="7">
    <source>
        <dbReference type="ARBA" id="ARBA00032024"/>
    </source>
</evidence>
<dbReference type="EMBL" id="CAJNBJ010000002">
    <property type="protein sequence ID" value="CAE6729202.1"/>
    <property type="molecule type" value="Genomic_DNA"/>
</dbReference>
<dbReference type="Gene3D" id="1.10.1040.10">
    <property type="entry name" value="N-(1-d-carboxylethyl)-l-norvaline Dehydrogenase, domain 2"/>
    <property type="match status" value="1"/>
</dbReference>
<evidence type="ECO:0000259" key="10">
    <source>
        <dbReference type="Pfam" id="PF00174"/>
    </source>
</evidence>
<keyword evidence="14" id="KW-1185">Reference proteome</keyword>
<comment type="similarity">
    <text evidence="2">Belongs to the ketopantoate reductase family.</text>
</comment>
<dbReference type="InterPro" id="IPR051402">
    <property type="entry name" value="KPR-Related"/>
</dbReference>
<reference evidence="13 14" key="1">
    <citation type="submission" date="2021-02" db="EMBL/GenBank/DDBJ databases">
        <authorList>
            <person name="Han P."/>
        </authorList>
    </citation>
    <scope>NUCLEOTIDE SEQUENCE [LARGE SCALE GENOMIC DNA]</scope>
    <source>
        <strain evidence="13">Candidatus Nitrospira sp. ZN2</strain>
    </source>
</reference>
<dbReference type="EC" id="1.1.1.169" evidence="3"/>
<keyword evidence="6 13" id="KW-0560">Oxidoreductase</keyword>
<dbReference type="InterPro" id="IPR036374">
    <property type="entry name" value="OxRdtase_Mopterin-bd_sf"/>
</dbReference>
<dbReference type="InterPro" id="IPR008927">
    <property type="entry name" value="6-PGluconate_DH-like_C_sf"/>
</dbReference>
<feature type="domain" description="Oxidoreductase molybdopterin-binding" evidence="10">
    <location>
        <begin position="352"/>
        <end position="434"/>
    </location>
</feature>
<name>A0ABM8R2D4_9BACT</name>
<evidence type="ECO:0000313" key="13">
    <source>
        <dbReference type="EMBL" id="CAE6729202.1"/>
    </source>
</evidence>
<dbReference type="InterPro" id="IPR036291">
    <property type="entry name" value="NAD(P)-bd_dom_sf"/>
</dbReference>
<dbReference type="SUPFAM" id="SSF51735">
    <property type="entry name" value="NAD(P)-binding Rossmann-fold domains"/>
    <property type="match status" value="1"/>
</dbReference>
<dbReference type="NCBIfam" id="TIGR00745">
    <property type="entry name" value="apbA_panE"/>
    <property type="match status" value="1"/>
</dbReference>
<dbReference type="InterPro" id="IPR013332">
    <property type="entry name" value="KPR_N"/>
</dbReference>
<dbReference type="SUPFAM" id="SSF48179">
    <property type="entry name" value="6-phosphogluconate dehydrogenase C-terminal domain-like"/>
    <property type="match status" value="1"/>
</dbReference>
<dbReference type="Proteomes" id="UP000675880">
    <property type="component" value="Unassembled WGS sequence"/>
</dbReference>
<evidence type="ECO:0000256" key="1">
    <source>
        <dbReference type="ARBA" id="ARBA00004994"/>
    </source>
</evidence>
<proteinExistence type="inferred from homology"/>
<evidence type="ECO:0000256" key="9">
    <source>
        <dbReference type="SAM" id="MobiDB-lite"/>
    </source>
</evidence>
<evidence type="ECO:0000313" key="14">
    <source>
        <dbReference type="Proteomes" id="UP000675880"/>
    </source>
</evidence>
<evidence type="ECO:0000256" key="8">
    <source>
        <dbReference type="ARBA" id="ARBA00048793"/>
    </source>
</evidence>
<sequence length="455" mass="49439">MKQIMVVGAGSVGGFFGAHLAKNNPDVSFLLRPRTLEAVKQNGLTIKSAKGNFTVHPPAASDPRELATPDLIILAVKAYDLDEVMTQLEPVLTDRTVILTLQNGIDTEDRIISRLHRDCVVGGVAFIYSKIVEPGVIEHYKRGGVAIGELMGHKSDRVSQIAEVFKQAGISCQLSEDIRKSKWEKMCWNCVFNPLTVVIDDKVAKALDHPEMAGVIRQIVGEVAAVSAAVKVPLAPDMAEKVVKWTQELRDIHTSMYDDWKAKRPTEIDYLNGYIVRVGRELGIPTPVNEALTAMVKTITEKELSGPGIVRIDGAVVQPVSLTRTALGQLPREQRVEDISELMPSMRGRAIRVKGLLEIPALAVDADHVTFHSIDGKYAATLTLQQAQDFGLLLYELDGQPLPDGKGGPYRLVTPGLGDLCANVKAVGRIEVRAGSGKDTRPAVRPPECAVDGKS</sequence>
<evidence type="ECO:0000259" key="12">
    <source>
        <dbReference type="Pfam" id="PF08546"/>
    </source>
</evidence>
<feature type="domain" description="Ketopantoate reductase N-terminal" evidence="11">
    <location>
        <begin position="4"/>
        <end position="150"/>
    </location>
</feature>
<dbReference type="PANTHER" id="PTHR21708:SF26">
    <property type="entry name" value="2-DEHYDROPANTOATE 2-REDUCTASE"/>
    <property type="match status" value="1"/>
</dbReference>
<dbReference type="Pfam" id="PF08546">
    <property type="entry name" value="ApbA_C"/>
    <property type="match status" value="1"/>
</dbReference>
<dbReference type="Pfam" id="PF02558">
    <property type="entry name" value="ApbA"/>
    <property type="match status" value="1"/>
</dbReference>
<dbReference type="InterPro" id="IPR000572">
    <property type="entry name" value="OxRdtase_Mopterin-bd_dom"/>
</dbReference>
<dbReference type="RefSeq" id="WP_213041624.1">
    <property type="nucleotide sequence ID" value="NZ_CAJNBJ010000002.1"/>
</dbReference>
<dbReference type="InterPro" id="IPR013328">
    <property type="entry name" value="6PGD_dom2"/>
</dbReference>
<comment type="caution">
    <text evidence="13">The sequence shown here is derived from an EMBL/GenBank/DDBJ whole genome shotgun (WGS) entry which is preliminary data.</text>
</comment>
<dbReference type="Gene3D" id="3.40.50.720">
    <property type="entry name" value="NAD(P)-binding Rossmann-like Domain"/>
    <property type="match status" value="1"/>
</dbReference>
<evidence type="ECO:0000256" key="3">
    <source>
        <dbReference type="ARBA" id="ARBA00013014"/>
    </source>
</evidence>
<evidence type="ECO:0000256" key="5">
    <source>
        <dbReference type="ARBA" id="ARBA00022857"/>
    </source>
</evidence>
<dbReference type="Gene3D" id="3.90.420.10">
    <property type="entry name" value="Oxidoreductase, molybdopterin-binding domain"/>
    <property type="match status" value="1"/>
</dbReference>
<dbReference type="PANTHER" id="PTHR21708">
    <property type="entry name" value="PROBABLE 2-DEHYDROPANTOATE 2-REDUCTASE"/>
    <property type="match status" value="1"/>
</dbReference>
<dbReference type="SUPFAM" id="SSF56524">
    <property type="entry name" value="Oxidoreductase molybdopterin-binding domain"/>
    <property type="match status" value="1"/>
</dbReference>
<evidence type="ECO:0000256" key="4">
    <source>
        <dbReference type="ARBA" id="ARBA00019465"/>
    </source>
</evidence>